<keyword evidence="2" id="KW-1133">Transmembrane helix</keyword>
<dbReference type="Proteomes" id="UP000029093">
    <property type="component" value="Unassembled WGS sequence"/>
</dbReference>
<keyword evidence="2" id="KW-0812">Transmembrane</keyword>
<dbReference type="GeneID" id="303203682"/>
<name>A0A086ZPB2_9BIFI</name>
<protein>
    <recommendedName>
        <fullName evidence="5">Membrane associated protein</fullName>
    </recommendedName>
</protein>
<evidence type="ECO:0000313" key="3">
    <source>
        <dbReference type="EMBL" id="KFI48362.1"/>
    </source>
</evidence>
<dbReference type="EMBL" id="JGYQ01000007">
    <property type="protein sequence ID" value="KFI48362.1"/>
    <property type="molecule type" value="Genomic_DNA"/>
</dbReference>
<evidence type="ECO:0000313" key="4">
    <source>
        <dbReference type="Proteomes" id="UP000029093"/>
    </source>
</evidence>
<feature type="compositionally biased region" description="Polar residues" evidence="1">
    <location>
        <begin position="1"/>
        <end position="10"/>
    </location>
</feature>
<dbReference type="RefSeq" id="WP_026502604.1">
    <property type="nucleotide sequence ID" value="NZ_JALEKM010000016.1"/>
</dbReference>
<evidence type="ECO:0000256" key="1">
    <source>
        <dbReference type="SAM" id="MobiDB-lite"/>
    </source>
</evidence>
<evidence type="ECO:0008006" key="5">
    <source>
        <dbReference type="Google" id="ProtNLM"/>
    </source>
</evidence>
<sequence>MTEHNNTNASGERPTDGSDGTSSGEPLDAAWEAFAQEHADDLDDVARSRNAKRFEKHAKRAEKQALLSVNDLDQGTFTDDAIGPGRGPRDATASSWLETDAVMDRYGEGFTPPTSFAPTPRRIVLFAALTVIGVLGVIVSVLVPRWTGMLGTVFGTLLLIGVAGLVASRRGKRHNDPFDDGARV</sequence>
<feature type="region of interest" description="Disordered" evidence="1">
    <location>
        <begin position="1"/>
        <end position="36"/>
    </location>
</feature>
<proteinExistence type="predicted"/>
<comment type="caution">
    <text evidence="3">The sequence shown here is derived from an EMBL/GenBank/DDBJ whole genome shotgun (WGS) entry which is preliminary data.</text>
</comment>
<dbReference type="AlphaFoldDB" id="A0A086ZPB2"/>
<accession>A0A086ZPB2</accession>
<feature type="transmembrane region" description="Helical" evidence="2">
    <location>
        <begin position="123"/>
        <end position="143"/>
    </location>
</feature>
<keyword evidence="2" id="KW-0472">Membrane</keyword>
<feature type="transmembrane region" description="Helical" evidence="2">
    <location>
        <begin position="149"/>
        <end position="167"/>
    </location>
</feature>
<dbReference type="OrthoDB" id="3232424at2"/>
<keyword evidence="4" id="KW-1185">Reference proteome</keyword>
<gene>
    <name evidence="3" type="ORF">BBOU_0492</name>
</gene>
<organism evidence="3 4">
    <name type="scientific">Bifidobacterium boum</name>
    <dbReference type="NCBI Taxonomy" id="78343"/>
    <lineage>
        <taxon>Bacteria</taxon>
        <taxon>Bacillati</taxon>
        <taxon>Actinomycetota</taxon>
        <taxon>Actinomycetes</taxon>
        <taxon>Bifidobacteriales</taxon>
        <taxon>Bifidobacteriaceae</taxon>
        <taxon>Bifidobacterium</taxon>
    </lineage>
</organism>
<evidence type="ECO:0000256" key="2">
    <source>
        <dbReference type="SAM" id="Phobius"/>
    </source>
</evidence>
<reference evidence="3 4" key="1">
    <citation type="submission" date="2014-03" db="EMBL/GenBank/DDBJ databases">
        <title>Genomics of Bifidobacteria.</title>
        <authorList>
            <person name="Ventura M."/>
            <person name="Milani C."/>
            <person name="Lugli G.A."/>
        </authorList>
    </citation>
    <scope>NUCLEOTIDE SEQUENCE [LARGE SCALE GENOMIC DNA]</scope>
    <source>
        <strain evidence="3 4">LMG 10736</strain>
    </source>
</reference>